<sequence>MNIELIIDKFEGESAILKTKDNKTINWPKEKLPKDAKEQMKLNFYISEKNIEQETAKNILNEILNHDT</sequence>
<organism evidence="1 2">
    <name type="scientific">Candidatus Falkowbacteria bacterium RIFOXYD2_FULL_34_120</name>
    <dbReference type="NCBI Taxonomy" id="1798007"/>
    <lineage>
        <taxon>Bacteria</taxon>
        <taxon>Candidatus Falkowiibacteriota</taxon>
    </lineage>
</organism>
<protein>
    <recommendedName>
        <fullName evidence="3">DUF3006 domain-containing protein</fullName>
    </recommendedName>
</protein>
<comment type="caution">
    <text evidence="1">The sequence shown here is derived from an EMBL/GenBank/DDBJ whole genome shotgun (WGS) entry which is preliminary data.</text>
</comment>
<reference evidence="1 2" key="1">
    <citation type="journal article" date="2016" name="Nat. Commun.">
        <title>Thousands of microbial genomes shed light on interconnected biogeochemical processes in an aquifer system.</title>
        <authorList>
            <person name="Anantharaman K."/>
            <person name="Brown C.T."/>
            <person name="Hug L.A."/>
            <person name="Sharon I."/>
            <person name="Castelle C.J."/>
            <person name="Probst A.J."/>
            <person name="Thomas B.C."/>
            <person name="Singh A."/>
            <person name="Wilkins M.J."/>
            <person name="Karaoz U."/>
            <person name="Brodie E.L."/>
            <person name="Williams K.H."/>
            <person name="Hubbard S.S."/>
            <person name="Banfield J.F."/>
        </authorList>
    </citation>
    <scope>NUCLEOTIDE SEQUENCE [LARGE SCALE GENOMIC DNA]</scope>
</reference>
<evidence type="ECO:0000313" key="2">
    <source>
        <dbReference type="Proteomes" id="UP000177579"/>
    </source>
</evidence>
<evidence type="ECO:0008006" key="3">
    <source>
        <dbReference type="Google" id="ProtNLM"/>
    </source>
</evidence>
<accession>A0A1F5TR77</accession>
<dbReference type="Pfam" id="PF11213">
    <property type="entry name" value="DUF3006"/>
    <property type="match status" value="1"/>
</dbReference>
<gene>
    <name evidence="1" type="ORF">A2531_07160</name>
</gene>
<evidence type="ECO:0000313" key="1">
    <source>
        <dbReference type="EMBL" id="OGF41358.1"/>
    </source>
</evidence>
<dbReference type="Gene3D" id="6.20.120.50">
    <property type="match status" value="1"/>
</dbReference>
<dbReference type="Proteomes" id="UP000177579">
    <property type="component" value="Unassembled WGS sequence"/>
</dbReference>
<dbReference type="EMBL" id="MFGO01000010">
    <property type="protein sequence ID" value="OGF41358.1"/>
    <property type="molecule type" value="Genomic_DNA"/>
</dbReference>
<name>A0A1F5TR77_9BACT</name>
<dbReference type="InterPro" id="IPR021377">
    <property type="entry name" value="DUF3006"/>
</dbReference>
<proteinExistence type="predicted"/>
<dbReference type="AlphaFoldDB" id="A0A1F5TR77"/>